<reference evidence="15" key="1">
    <citation type="journal article" date="2023" name="Mol. Biol. Evol.">
        <title>Third-Generation Sequencing Reveals the Adaptive Role of the Epigenome in Three Deep-Sea Polychaetes.</title>
        <authorList>
            <person name="Perez M."/>
            <person name="Aroh O."/>
            <person name="Sun Y."/>
            <person name="Lan Y."/>
            <person name="Juniper S.K."/>
            <person name="Young C.R."/>
            <person name="Angers B."/>
            <person name="Qian P.Y."/>
        </authorList>
    </citation>
    <scope>NUCLEOTIDE SEQUENCE</scope>
    <source>
        <strain evidence="15">R07B-5</strain>
    </source>
</reference>
<comment type="caution">
    <text evidence="15">The sequence shown here is derived from an EMBL/GenBank/DDBJ whole genome shotgun (WGS) entry which is preliminary data.</text>
</comment>
<dbReference type="InterPro" id="IPR005161">
    <property type="entry name" value="Ku_N"/>
</dbReference>
<dbReference type="GO" id="GO:0000723">
    <property type="term" value="P:telomere maintenance"/>
    <property type="evidence" value="ECO:0007669"/>
    <property type="project" value="InterPro"/>
</dbReference>
<keyword evidence="5" id="KW-0227">DNA damage</keyword>
<dbReference type="InterPro" id="IPR036465">
    <property type="entry name" value="vWFA_dom_sf"/>
</dbReference>
<dbReference type="EMBL" id="JAODUO010000525">
    <property type="protein sequence ID" value="KAK2178913.1"/>
    <property type="molecule type" value="Genomic_DNA"/>
</dbReference>
<dbReference type="FunFam" id="3.40.50.410:FF:000080">
    <property type="entry name" value="X-ray repair-complementing defective repair in Chinese hamster cells 6"/>
    <property type="match status" value="1"/>
</dbReference>
<name>A0AAD9NSB8_RIDPI</name>
<evidence type="ECO:0000256" key="1">
    <source>
        <dbReference type="ARBA" id="ARBA00004123"/>
    </source>
</evidence>
<dbReference type="Pfam" id="PF02735">
    <property type="entry name" value="Ku"/>
    <property type="match status" value="1"/>
</dbReference>
<dbReference type="EC" id="3.6.4.12" evidence="3"/>
<dbReference type="Proteomes" id="UP001209878">
    <property type="component" value="Unassembled WGS sequence"/>
</dbReference>
<dbReference type="Gene3D" id="4.10.970.10">
    <property type="entry name" value="Ku70, bridge and pillars"/>
    <property type="match status" value="1"/>
</dbReference>
<dbReference type="GO" id="GO:0003690">
    <property type="term" value="F:double-stranded DNA binding"/>
    <property type="evidence" value="ECO:0007669"/>
    <property type="project" value="TreeGrafter"/>
</dbReference>
<dbReference type="FunFam" id="4.10.970.10:FF:000001">
    <property type="entry name" value="X-ray repair cross-complementing protein 6 isoform X1"/>
    <property type="match status" value="1"/>
</dbReference>
<dbReference type="GO" id="GO:0005524">
    <property type="term" value="F:ATP binding"/>
    <property type="evidence" value="ECO:0007669"/>
    <property type="project" value="UniProtKB-KW"/>
</dbReference>
<dbReference type="PANTHER" id="PTHR12604">
    <property type="entry name" value="KU AUTOANTIGEN DNA HELICASE"/>
    <property type="match status" value="1"/>
</dbReference>
<dbReference type="InterPro" id="IPR027388">
    <property type="entry name" value="Ku70_bridge/pillars_dom_sf"/>
</dbReference>
<evidence type="ECO:0000256" key="11">
    <source>
        <dbReference type="ARBA" id="ARBA00023204"/>
    </source>
</evidence>
<evidence type="ECO:0000256" key="4">
    <source>
        <dbReference type="ARBA" id="ARBA00022741"/>
    </source>
</evidence>
<dbReference type="GO" id="GO:0042162">
    <property type="term" value="F:telomeric DNA binding"/>
    <property type="evidence" value="ECO:0007669"/>
    <property type="project" value="InterPro"/>
</dbReference>
<keyword evidence="8" id="KW-0067">ATP-binding</keyword>
<keyword evidence="4" id="KW-0547">Nucleotide-binding</keyword>
<dbReference type="PIRSF" id="PIRSF003033">
    <property type="entry name" value="Ku70"/>
    <property type="match status" value="1"/>
</dbReference>
<evidence type="ECO:0000256" key="7">
    <source>
        <dbReference type="ARBA" id="ARBA00022806"/>
    </source>
</evidence>
<evidence type="ECO:0000313" key="15">
    <source>
        <dbReference type="EMBL" id="KAK2178913.1"/>
    </source>
</evidence>
<dbReference type="FunFam" id="2.40.290.10:FF:000001">
    <property type="entry name" value="X-ray repair cross complementing 6"/>
    <property type="match status" value="1"/>
</dbReference>
<protein>
    <recommendedName>
        <fullName evidence="3">DNA helicase</fullName>
        <ecNumber evidence="3">3.6.4.12</ecNumber>
    </recommendedName>
</protein>
<gene>
    <name evidence="15" type="ORF">NP493_525g06064</name>
</gene>
<dbReference type="Gene3D" id="1.10.720.30">
    <property type="entry name" value="SAP domain"/>
    <property type="match status" value="1"/>
</dbReference>
<evidence type="ECO:0000256" key="9">
    <source>
        <dbReference type="ARBA" id="ARBA00023125"/>
    </source>
</evidence>
<proteinExistence type="inferred from homology"/>
<dbReference type="SMART" id="SM00559">
    <property type="entry name" value="Ku78"/>
    <property type="match status" value="1"/>
</dbReference>
<dbReference type="Pfam" id="PF03731">
    <property type="entry name" value="Ku_N"/>
    <property type="match status" value="1"/>
</dbReference>
<dbReference type="GO" id="GO:0016787">
    <property type="term" value="F:hydrolase activity"/>
    <property type="evidence" value="ECO:0007669"/>
    <property type="project" value="UniProtKB-KW"/>
</dbReference>
<keyword evidence="11" id="KW-0234">DNA repair</keyword>
<evidence type="ECO:0000256" key="6">
    <source>
        <dbReference type="ARBA" id="ARBA00022801"/>
    </source>
</evidence>
<dbReference type="Pfam" id="PF03730">
    <property type="entry name" value="Ku_C"/>
    <property type="match status" value="1"/>
</dbReference>
<dbReference type="Gene3D" id="2.40.290.10">
    <property type="match status" value="1"/>
</dbReference>
<evidence type="ECO:0000256" key="5">
    <source>
        <dbReference type="ARBA" id="ARBA00022763"/>
    </source>
</evidence>
<sequence>MFTQQEEEEFSPFELCIKCAKVMIQNKIISSDKDLLGIVFYGTKKSENPGEFKHVSIFHGLDQPGAQSVLDLQALLQEQDNNDFKDKFGHCDNYSLSDALWTCASLFSNCTQKLGFKRVMLFTNNDNPHGNNEQLKRQAIVKSDDLHQNGIEIELMHINKPGRTFDVDLFFKDMLFADEDDDVVLPDAAEKFDELLTRVRAKDHKKRAISKIPFSLGGALDMSVGVYSLVRTCTKPTGVKLYKKTNEEVKSSTRHFLQETGEILMPQDMKKSITYANKQICFEPEEVVEIKKFDDPGLKLMGFKPTCSLKRYYHIRPAQFIYPDEGSVKGSTTLFTAMLKKCLEKDKVAICRYIPRKNTPPRFVVLLPQAEELDEHNVQVLPPGFHVIFLPFADDFRKLDFSEIKTRASTEQVDKAKEIVKKLQFVFSSENFENPTLQRYYANVEAMALDTDQPEEVEDYTMPNDEKMQKRAGRLLEEFKDLVFPEGYTPGVKRKAETVDVDVQQEARAGKLSKLTVPTLKDYCKKANVRCGGTKKADLINAINSHLGL</sequence>
<dbReference type="GO" id="GO:0006310">
    <property type="term" value="P:DNA recombination"/>
    <property type="evidence" value="ECO:0007669"/>
    <property type="project" value="UniProtKB-KW"/>
</dbReference>
<feature type="domain" description="Ku" evidence="14">
    <location>
        <begin position="261"/>
        <end position="407"/>
    </location>
</feature>
<keyword evidence="12" id="KW-0539">Nucleus</keyword>
<dbReference type="GO" id="GO:0003678">
    <property type="term" value="F:DNA helicase activity"/>
    <property type="evidence" value="ECO:0007669"/>
    <property type="project" value="UniProtKB-EC"/>
</dbReference>
<evidence type="ECO:0000256" key="8">
    <source>
        <dbReference type="ARBA" id="ARBA00022840"/>
    </source>
</evidence>
<dbReference type="CDD" id="cd00788">
    <property type="entry name" value="KU70"/>
    <property type="match status" value="1"/>
</dbReference>
<dbReference type="CDD" id="cd01458">
    <property type="entry name" value="vWA_ku"/>
    <property type="match status" value="1"/>
</dbReference>
<dbReference type="AlphaFoldDB" id="A0AAD9NSB8"/>
<dbReference type="GO" id="GO:0006303">
    <property type="term" value="P:double-strand break repair via nonhomologous end joining"/>
    <property type="evidence" value="ECO:0007669"/>
    <property type="project" value="InterPro"/>
</dbReference>
<dbReference type="InterPro" id="IPR006165">
    <property type="entry name" value="Ku70"/>
</dbReference>
<organism evidence="15 16">
    <name type="scientific">Ridgeia piscesae</name>
    <name type="common">Tubeworm</name>
    <dbReference type="NCBI Taxonomy" id="27915"/>
    <lineage>
        <taxon>Eukaryota</taxon>
        <taxon>Metazoa</taxon>
        <taxon>Spiralia</taxon>
        <taxon>Lophotrochozoa</taxon>
        <taxon>Annelida</taxon>
        <taxon>Polychaeta</taxon>
        <taxon>Sedentaria</taxon>
        <taxon>Canalipalpata</taxon>
        <taxon>Sabellida</taxon>
        <taxon>Siboglinidae</taxon>
        <taxon>Ridgeia</taxon>
    </lineage>
</organism>
<dbReference type="InterPro" id="IPR006164">
    <property type="entry name" value="DNA_bd_Ku70/Ku80"/>
</dbReference>
<dbReference type="InterPro" id="IPR036361">
    <property type="entry name" value="SAP_dom_sf"/>
</dbReference>
<keyword evidence="16" id="KW-1185">Reference proteome</keyword>
<dbReference type="NCBIfam" id="TIGR00578">
    <property type="entry name" value="ku70"/>
    <property type="match status" value="1"/>
</dbReference>
<dbReference type="InterPro" id="IPR005160">
    <property type="entry name" value="Ku_C"/>
</dbReference>
<dbReference type="InterPro" id="IPR047087">
    <property type="entry name" value="KU70_core_dom"/>
</dbReference>
<evidence type="ECO:0000313" key="16">
    <source>
        <dbReference type="Proteomes" id="UP001209878"/>
    </source>
</evidence>
<dbReference type="PANTHER" id="PTHR12604:SF2">
    <property type="entry name" value="X-RAY REPAIR CROSS-COMPLEMENTING PROTEIN 6"/>
    <property type="match status" value="1"/>
</dbReference>
<keyword evidence="10" id="KW-0233">DNA recombination</keyword>
<comment type="similarity">
    <text evidence="2">Belongs to the ku70 family.</text>
</comment>
<accession>A0AAD9NSB8</accession>
<dbReference type="Gene3D" id="1.10.1600.10">
    <property type="match status" value="1"/>
</dbReference>
<dbReference type="GO" id="GO:0003684">
    <property type="term" value="F:damaged DNA binding"/>
    <property type="evidence" value="ECO:0007669"/>
    <property type="project" value="InterPro"/>
</dbReference>
<evidence type="ECO:0000256" key="2">
    <source>
        <dbReference type="ARBA" id="ARBA00005240"/>
    </source>
</evidence>
<keyword evidence="9" id="KW-0238">DNA-binding</keyword>
<dbReference type="GO" id="GO:0043564">
    <property type="term" value="C:Ku70:Ku80 complex"/>
    <property type="evidence" value="ECO:0007669"/>
    <property type="project" value="InterPro"/>
</dbReference>
<evidence type="ECO:0000256" key="13">
    <source>
        <dbReference type="ARBA" id="ARBA00047995"/>
    </source>
</evidence>
<keyword evidence="7" id="KW-0347">Helicase</keyword>
<evidence type="ECO:0000256" key="12">
    <source>
        <dbReference type="ARBA" id="ARBA00023242"/>
    </source>
</evidence>
<comment type="catalytic activity">
    <reaction evidence="13">
        <text>ATP + H2O = ADP + phosphate + H(+)</text>
        <dbReference type="Rhea" id="RHEA:13065"/>
        <dbReference type="ChEBI" id="CHEBI:15377"/>
        <dbReference type="ChEBI" id="CHEBI:15378"/>
        <dbReference type="ChEBI" id="CHEBI:30616"/>
        <dbReference type="ChEBI" id="CHEBI:43474"/>
        <dbReference type="ChEBI" id="CHEBI:456216"/>
        <dbReference type="EC" id="3.6.4.12"/>
    </reaction>
</comment>
<dbReference type="InterPro" id="IPR003034">
    <property type="entry name" value="SAP_dom"/>
</dbReference>
<dbReference type="InterPro" id="IPR016194">
    <property type="entry name" value="SPOC-like_C_dom_sf"/>
</dbReference>
<dbReference type="SUPFAM" id="SSF68906">
    <property type="entry name" value="SAP domain"/>
    <property type="match status" value="1"/>
</dbReference>
<dbReference type="Gene3D" id="3.40.50.410">
    <property type="entry name" value="von Willebrand factor, type A domain"/>
    <property type="match status" value="1"/>
</dbReference>
<dbReference type="SUPFAM" id="SSF53300">
    <property type="entry name" value="vWA-like"/>
    <property type="match status" value="1"/>
</dbReference>
<evidence type="ECO:0000256" key="3">
    <source>
        <dbReference type="ARBA" id="ARBA00012551"/>
    </source>
</evidence>
<dbReference type="Pfam" id="PF02037">
    <property type="entry name" value="SAP"/>
    <property type="match status" value="1"/>
</dbReference>
<dbReference type="SUPFAM" id="SSF100939">
    <property type="entry name" value="SPOC domain-like"/>
    <property type="match status" value="1"/>
</dbReference>
<evidence type="ECO:0000256" key="10">
    <source>
        <dbReference type="ARBA" id="ARBA00023172"/>
    </source>
</evidence>
<evidence type="ECO:0000259" key="14">
    <source>
        <dbReference type="SMART" id="SM00559"/>
    </source>
</evidence>
<comment type="subcellular location">
    <subcellularLocation>
        <location evidence="1">Nucleus</location>
    </subcellularLocation>
</comment>
<keyword evidence="6" id="KW-0378">Hydrolase</keyword>